<proteinExistence type="predicted"/>
<organism evidence="1 2">
    <name type="scientific">Sulfitobacter sediminis</name>
    <dbReference type="NCBI Taxonomy" id="3234186"/>
    <lineage>
        <taxon>Bacteria</taxon>
        <taxon>Pseudomonadati</taxon>
        <taxon>Pseudomonadota</taxon>
        <taxon>Alphaproteobacteria</taxon>
        <taxon>Rhodobacterales</taxon>
        <taxon>Roseobacteraceae</taxon>
        <taxon>Sulfitobacter</taxon>
    </lineage>
</organism>
<protein>
    <recommendedName>
        <fullName evidence="3">Response regulatory domain-containing protein</fullName>
    </recommendedName>
</protein>
<evidence type="ECO:0000313" key="1">
    <source>
        <dbReference type="EMBL" id="MEW9918005.1"/>
    </source>
</evidence>
<gene>
    <name evidence="1" type="ORF">AB2B41_00180</name>
</gene>
<dbReference type="EMBL" id="JBFNXX010000001">
    <property type="protein sequence ID" value="MEW9918005.1"/>
    <property type="molecule type" value="Genomic_DNA"/>
</dbReference>
<accession>A0ABV3RGC0</accession>
<dbReference type="RefSeq" id="WP_367875705.1">
    <property type="nucleotide sequence ID" value="NZ_JBFNXX010000001.1"/>
</dbReference>
<sequence>MPFIVVEGDPFVRADISEALAEEFPSEDVVMLESVEELDGHRTRPSADTVLIVSTNEQETLPALPDPFDKSRTVFIVDHSDLLIPAPDNQAYLQRPFSSATLIAAVRTVLFDPPEGRS</sequence>
<dbReference type="Proteomes" id="UP001556098">
    <property type="component" value="Unassembled WGS sequence"/>
</dbReference>
<comment type="caution">
    <text evidence="1">The sequence shown here is derived from an EMBL/GenBank/DDBJ whole genome shotgun (WGS) entry which is preliminary data.</text>
</comment>
<evidence type="ECO:0008006" key="3">
    <source>
        <dbReference type="Google" id="ProtNLM"/>
    </source>
</evidence>
<keyword evidence="2" id="KW-1185">Reference proteome</keyword>
<name>A0ABV3RGC0_9RHOB</name>
<reference evidence="1 2" key="1">
    <citation type="submission" date="2024-07" db="EMBL/GenBank/DDBJ databases">
        <title>Marimonas sp.nov., isolated from tidal-flat sediment.</title>
        <authorList>
            <person name="Jayan J.N."/>
            <person name="Lee S.S."/>
        </authorList>
    </citation>
    <scope>NUCLEOTIDE SEQUENCE [LARGE SCALE GENOMIC DNA]</scope>
    <source>
        <strain evidence="1 2">MJW-29</strain>
    </source>
</reference>
<evidence type="ECO:0000313" key="2">
    <source>
        <dbReference type="Proteomes" id="UP001556098"/>
    </source>
</evidence>